<evidence type="ECO:0000313" key="1">
    <source>
        <dbReference type="EMBL" id="WTS14778.1"/>
    </source>
</evidence>
<name>A0AAU1UDI2_9ACTN</name>
<gene>
    <name evidence="1" type="ORF">OHU69_29295</name>
</gene>
<accession>A0AAU1UDI2</accession>
<sequence length="323" mass="34508">MTFHNGADLPYSGLKLLGKIGDGGQGEVHAVGGPGDLLYKNYREPHKVDGSSLAALVAYRQALAAADRDRLDAETAWPLCRVLDAGTVTGFLMRRAPATTNWRTPKGDTKLIELSYLLREPKAAWQAVPQPEPDDRLGIAVALAGLFGRLHAAGLVVGDLSQANVLWTLTPEPAVFLLDCDGIRLVGRPAVLDQADTPDWHDPLAPAGTATVDSDRYKASLMIGRVLMRDPYAHPGQPMAPLSGVLDDRREAAVRSLWARAAGPYGSRPDLGQWQTALAGRETIKLIAAAPAPRPAVDRSMFDTARQRGTIQLNGRGGPGQPG</sequence>
<evidence type="ECO:0008006" key="2">
    <source>
        <dbReference type="Google" id="ProtNLM"/>
    </source>
</evidence>
<reference evidence="1" key="1">
    <citation type="submission" date="2022-10" db="EMBL/GenBank/DDBJ databases">
        <title>The complete genomes of actinobacterial strains from the NBC collection.</title>
        <authorList>
            <person name="Joergensen T.S."/>
            <person name="Alvarez Arevalo M."/>
            <person name="Sterndorff E.B."/>
            <person name="Faurdal D."/>
            <person name="Vuksanovic O."/>
            <person name="Mourched A.-S."/>
            <person name="Charusanti P."/>
            <person name="Shaw S."/>
            <person name="Blin K."/>
            <person name="Weber T."/>
        </authorList>
    </citation>
    <scope>NUCLEOTIDE SEQUENCE</scope>
    <source>
        <strain evidence="1">NBC_00119</strain>
    </source>
</reference>
<proteinExistence type="predicted"/>
<protein>
    <recommendedName>
        <fullName evidence="2">Protein kinase domain-containing protein</fullName>
    </recommendedName>
</protein>
<dbReference type="AlphaFoldDB" id="A0AAU1UDI2"/>
<organism evidence="1">
    <name type="scientific">Streptomyces sp. NBC_00119</name>
    <dbReference type="NCBI Taxonomy" id="2975659"/>
    <lineage>
        <taxon>Bacteria</taxon>
        <taxon>Bacillati</taxon>
        <taxon>Actinomycetota</taxon>
        <taxon>Actinomycetes</taxon>
        <taxon>Kitasatosporales</taxon>
        <taxon>Streptomycetaceae</taxon>
        <taxon>Streptomyces</taxon>
    </lineage>
</organism>
<dbReference type="EMBL" id="CP108195">
    <property type="protein sequence ID" value="WTS14778.1"/>
    <property type="molecule type" value="Genomic_DNA"/>
</dbReference>